<keyword evidence="3" id="KW-1185">Reference proteome</keyword>
<dbReference type="SUPFAM" id="SSF54292">
    <property type="entry name" value="2Fe-2S ferredoxin-like"/>
    <property type="match status" value="1"/>
</dbReference>
<dbReference type="InterPro" id="IPR036010">
    <property type="entry name" value="2Fe-2S_ferredoxin-like_sf"/>
</dbReference>
<feature type="domain" description="2Fe-2S ferredoxin-type" evidence="1">
    <location>
        <begin position="2"/>
        <end position="95"/>
    </location>
</feature>
<sequence>MPEVTIRLGTETYQMEVPMGANLLLEAVSRSIPLPFHCTTGKCGTCQMRVIKGQENLSDYSEQELYRIDGEAISSGYRFACQTYVYGDVTIEAVP</sequence>
<dbReference type="EMBL" id="JACEIQ010000001">
    <property type="protein sequence ID" value="MBA4493200.1"/>
    <property type="molecule type" value="Genomic_DNA"/>
</dbReference>
<dbReference type="PROSITE" id="PS00197">
    <property type="entry name" value="2FE2S_FER_1"/>
    <property type="match status" value="1"/>
</dbReference>
<protein>
    <submittedName>
        <fullName evidence="2">(2Fe-2S)-binding protein</fullName>
    </submittedName>
</protein>
<dbReference type="AlphaFoldDB" id="A0A7W1WNR6"/>
<evidence type="ECO:0000259" key="1">
    <source>
        <dbReference type="PROSITE" id="PS51085"/>
    </source>
</evidence>
<evidence type="ECO:0000313" key="3">
    <source>
        <dbReference type="Proteomes" id="UP000535491"/>
    </source>
</evidence>
<dbReference type="CDD" id="cd00207">
    <property type="entry name" value="fer2"/>
    <property type="match status" value="1"/>
</dbReference>
<dbReference type="Pfam" id="PF00111">
    <property type="entry name" value="Fer2"/>
    <property type="match status" value="1"/>
</dbReference>
<organism evidence="2 3">
    <name type="scientific">Paenactinomyces guangxiensis</name>
    <dbReference type="NCBI Taxonomy" id="1490290"/>
    <lineage>
        <taxon>Bacteria</taxon>
        <taxon>Bacillati</taxon>
        <taxon>Bacillota</taxon>
        <taxon>Bacilli</taxon>
        <taxon>Bacillales</taxon>
        <taxon>Thermoactinomycetaceae</taxon>
        <taxon>Paenactinomyces</taxon>
    </lineage>
</organism>
<dbReference type="InterPro" id="IPR001041">
    <property type="entry name" value="2Fe-2S_ferredoxin-type"/>
</dbReference>
<dbReference type="Gene3D" id="3.10.20.30">
    <property type="match status" value="1"/>
</dbReference>
<proteinExistence type="predicted"/>
<evidence type="ECO:0000313" key="2">
    <source>
        <dbReference type="EMBL" id="MBA4493200.1"/>
    </source>
</evidence>
<name>A0A7W1WNR6_9BACL</name>
<dbReference type="PROSITE" id="PS51085">
    <property type="entry name" value="2FE2S_FER_2"/>
    <property type="match status" value="1"/>
</dbReference>
<accession>A0A7W1WNR6</accession>
<comment type="caution">
    <text evidence="2">The sequence shown here is derived from an EMBL/GenBank/DDBJ whole genome shotgun (WGS) entry which is preliminary data.</text>
</comment>
<gene>
    <name evidence="2" type="ORF">H1191_02580</name>
</gene>
<dbReference type="GO" id="GO:0051537">
    <property type="term" value="F:2 iron, 2 sulfur cluster binding"/>
    <property type="evidence" value="ECO:0007669"/>
    <property type="project" value="InterPro"/>
</dbReference>
<reference evidence="2 3" key="1">
    <citation type="submission" date="2020-07" db="EMBL/GenBank/DDBJ databases">
        <authorList>
            <person name="Feng H."/>
        </authorList>
    </citation>
    <scope>NUCLEOTIDE SEQUENCE [LARGE SCALE GENOMIC DNA]</scope>
    <source>
        <strain evidence="3">s-10</strain>
    </source>
</reference>
<dbReference type="InterPro" id="IPR012675">
    <property type="entry name" value="Beta-grasp_dom_sf"/>
</dbReference>
<dbReference type="Proteomes" id="UP000535491">
    <property type="component" value="Unassembled WGS sequence"/>
</dbReference>
<dbReference type="InterPro" id="IPR006058">
    <property type="entry name" value="2Fe2S_fd_BS"/>
</dbReference>